<feature type="region of interest" description="Disordered" evidence="1">
    <location>
        <begin position="1"/>
        <end position="47"/>
    </location>
</feature>
<dbReference type="EMBL" id="MU853775">
    <property type="protein sequence ID" value="KAK3942220.1"/>
    <property type="molecule type" value="Genomic_DNA"/>
</dbReference>
<name>A0AAN6NAK3_9PEZI</name>
<feature type="compositionally biased region" description="Polar residues" evidence="1">
    <location>
        <begin position="623"/>
        <end position="637"/>
    </location>
</feature>
<reference evidence="3" key="1">
    <citation type="journal article" date="2023" name="Mol. Phylogenet. Evol.">
        <title>Genome-scale phylogeny and comparative genomics of the fungal order Sordariales.</title>
        <authorList>
            <person name="Hensen N."/>
            <person name="Bonometti L."/>
            <person name="Westerberg I."/>
            <person name="Brannstrom I.O."/>
            <person name="Guillou S."/>
            <person name="Cros-Aarteil S."/>
            <person name="Calhoun S."/>
            <person name="Haridas S."/>
            <person name="Kuo A."/>
            <person name="Mondo S."/>
            <person name="Pangilinan J."/>
            <person name="Riley R."/>
            <person name="LaButti K."/>
            <person name="Andreopoulos B."/>
            <person name="Lipzen A."/>
            <person name="Chen C."/>
            <person name="Yan M."/>
            <person name="Daum C."/>
            <person name="Ng V."/>
            <person name="Clum A."/>
            <person name="Steindorff A."/>
            <person name="Ohm R.A."/>
            <person name="Martin F."/>
            <person name="Silar P."/>
            <person name="Natvig D.O."/>
            <person name="Lalanne C."/>
            <person name="Gautier V."/>
            <person name="Ament-Velasquez S.L."/>
            <person name="Kruys A."/>
            <person name="Hutchinson M.I."/>
            <person name="Powell A.J."/>
            <person name="Barry K."/>
            <person name="Miller A.N."/>
            <person name="Grigoriev I.V."/>
            <person name="Debuchy R."/>
            <person name="Gladieux P."/>
            <person name="Hiltunen Thoren M."/>
            <person name="Johannesson H."/>
        </authorList>
    </citation>
    <scope>NUCLEOTIDE SEQUENCE [LARGE SCALE GENOMIC DNA]</scope>
    <source>
        <strain evidence="3">CBS 340.73</strain>
    </source>
</reference>
<feature type="region of interest" description="Disordered" evidence="1">
    <location>
        <begin position="786"/>
        <end position="991"/>
    </location>
</feature>
<feature type="compositionally biased region" description="Acidic residues" evidence="1">
    <location>
        <begin position="831"/>
        <end position="855"/>
    </location>
</feature>
<sequence length="991" mass="108921">MCSHHACFHDDAQPGQAALPSLPATNATDQENERPKTNRPPLSPVLHLPSFEVPSNFNTSLDLDFLNVPAPAANHHVDVAVNPLPVEDVQQPGYESPMPDTLTSWRNLLQSQPPNHVAAPPPIPPQCLLPSQRPPSTSASSQARYLRPFAGKGLETLKSSSTSRDQGHAVYEASLHDAARGVPLETTLQPTSPKDTASPMVLGEVGSDALRTLSDNVKSHEHRLDRLENRSFSVVGHDDCLDKHEHTDLRVTELESRVEEVEKILNDNGSVGSSRRTVRPDNCADDATASVVSVATNATARASDRAEVYSQLQALQAQVSQLQAASLPSYNKPWELEVVFLPFPLKGIWMQAREFPAQRMSTGSNGDEWTQMPNTVSRATPDPQSPRFEEWAGQSGDSNWLLPKAFAPGRIIDQRLRSRGLIKTVSVRGPDARSIQLAIHHAFEDVLRISSVADRSNYPPHSPLAYFLGLRQSWVPLRKIHKDSRLRFLTPAEMATPTLWDFTFLASSVVMKATGVHRLFVTQPEAYLQDHPLGYHAFESGWSWQKLRQLSRVYPDSQSSSNNGDIPEADAMEDCWAKNSHLDDGPSPNTSALSLRQAHQQRLSRRSTTSPSQTFFTGVESPILSNSPKLLRSQSPLIQRERKGSRPPHIRTNSLPPFAAAVVSPSQPRRRVVSHNAHHVPYERRSSPFVQRPSSRVLANTTTVTFASTSGAVAPKRRVGSRSPSLIPRNTPRWSRASMSRSPSLAPPAQPVISDERERRTTPFYYATPHSEAPYPYAYNRAGSRGPAALIPSNGYDPDMDEDMDDGGSSTDPDNSQMTNDADGSFGLATDPDEGDFDITVYEDEEEDDELDGVDTDGGGQAHQATDSESFRRPEDIPWLGIEDQMSDGENIDPSSQQSLEIHADDDGRSDVSSQPSEYPSTQRAQMAQEAQRNWRAPSVNMMDADFGSGAQGQGGRGSRNDMGFHIHEDGDDENTSNGSLGLDGLDTQWG</sequence>
<feature type="region of interest" description="Disordered" evidence="1">
    <location>
        <begin position="578"/>
        <end position="656"/>
    </location>
</feature>
<protein>
    <submittedName>
        <fullName evidence="2">Midasin</fullName>
    </submittedName>
</protein>
<feature type="region of interest" description="Disordered" evidence="1">
    <location>
        <begin position="709"/>
        <end position="759"/>
    </location>
</feature>
<comment type="caution">
    <text evidence="2">The sequence shown here is derived from an EMBL/GenBank/DDBJ whole genome shotgun (WGS) entry which is preliminary data.</text>
</comment>
<dbReference type="AlphaFoldDB" id="A0AAN6NAK3"/>
<dbReference type="InterPro" id="IPR018152">
    <property type="entry name" value="SOD_Cu/Zn_BS"/>
</dbReference>
<organism evidence="2 3">
    <name type="scientific">Diplogelasinospora grovesii</name>
    <dbReference type="NCBI Taxonomy" id="303347"/>
    <lineage>
        <taxon>Eukaryota</taxon>
        <taxon>Fungi</taxon>
        <taxon>Dikarya</taxon>
        <taxon>Ascomycota</taxon>
        <taxon>Pezizomycotina</taxon>
        <taxon>Sordariomycetes</taxon>
        <taxon>Sordariomycetidae</taxon>
        <taxon>Sordariales</taxon>
        <taxon>Diplogelasinosporaceae</taxon>
        <taxon>Diplogelasinospora</taxon>
    </lineage>
</organism>
<proteinExistence type="predicted"/>
<dbReference type="Proteomes" id="UP001303473">
    <property type="component" value="Unassembled WGS sequence"/>
</dbReference>
<feature type="compositionally biased region" description="Basic and acidic residues" evidence="1">
    <location>
        <begin position="959"/>
        <end position="969"/>
    </location>
</feature>
<keyword evidence="3" id="KW-1185">Reference proteome</keyword>
<evidence type="ECO:0000313" key="3">
    <source>
        <dbReference type="Proteomes" id="UP001303473"/>
    </source>
</evidence>
<evidence type="ECO:0000313" key="2">
    <source>
        <dbReference type="EMBL" id="KAK3942220.1"/>
    </source>
</evidence>
<feature type="compositionally biased region" description="Polar residues" evidence="1">
    <location>
        <begin position="911"/>
        <end position="932"/>
    </location>
</feature>
<feature type="compositionally biased region" description="Polar residues" evidence="1">
    <location>
        <begin position="587"/>
        <end position="616"/>
    </location>
</feature>
<dbReference type="PROSITE" id="PS00087">
    <property type="entry name" value="SOD_CU_ZN_1"/>
    <property type="match status" value="1"/>
</dbReference>
<gene>
    <name evidence="2" type="ORF">QBC46DRAFT_380307</name>
</gene>
<evidence type="ECO:0000256" key="1">
    <source>
        <dbReference type="SAM" id="MobiDB-lite"/>
    </source>
</evidence>
<feature type="compositionally biased region" description="Polar residues" evidence="1">
    <location>
        <begin position="813"/>
        <end position="822"/>
    </location>
</feature>
<accession>A0AAN6NAK3</accession>